<evidence type="ECO:0000256" key="1">
    <source>
        <dbReference type="SAM" id="Phobius"/>
    </source>
</evidence>
<sequence length="143" mass="16213">MNPRRPYPVIFLCRPSSVASSKLASTFMISFLVKKTLSSNTVNSPRGTVRSISRIRNMVSLLLLPTIYIRSLVSYNVYLPITNLEVFLCLDPDVVSIPPPRVCSIASLFILVLFLFCFALRYYVSKPINFKQYHSIYISIVLG</sequence>
<organism evidence="2">
    <name type="scientific">Saccharomyces cerevisiae (strain Lalvin EC1118 / Prise de mousse)</name>
    <name type="common">Baker's yeast</name>
    <dbReference type="NCBI Taxonomy" id="643680"/>
    <lineage>
        <taxon>Eukaryota</taxon>
        <taxon>Fungi</taxon>
        <taxon>Dikarya</taxon>
        <taxon>Ascomycota</taxon>
        <taxon>Saccharomycotina</taxon>
        <taxon>Saccharomycetes</taxon>
        <taxon>Saccharomycetales</taxon>
        <taxon>Saccharomycetaceae</taxon>
        <taxon>Saccharomyces</taxon>
    </lineage>
</organism>
<protein>
    <submittedName>
        <fullName evidence="2">EC1118_1N9_0089p</fullName>
    </submittedName>
</protein>
<accession>C8ZGK1</accession>
<dbReference type="EMBL" id="FN393086">
    <property type="protein sequence ID" value="CAY82290.1"/>
    <property type="molecule type" value="Genomic_DNA"/>
</dbReference>
<evidence type="ECO:0000313" key="2">
    <source>
        <dbReference type="EMBL" id="CAY82290.1"/>
    </source>
</evidence>
<feature type="transmembrane region" description="Helical" evidence="1">
    <location>
        <begin position="59"/>
        <end position="78"/>
    </location>
</feature>
<dbReference type="HOGENOM" id="CLU_1929235_0_0_1"/>
<keyword evidence="1" id="KW-0472">Membrane</keyword>
<reference evidence="2" key="1">
    <citation type="journal article" date="2009" name="Proc. Natl. Acad. Sci. U.S.A.">
        <title>Eukaryote-to-eukaryote gene transfer events revealed by the genome sequence of the wine yeast Saccharomyces cerevisiae EC1118.</title>
        <authorList>
            <person name="Novo M."/>
            <person name="Bigey F."/>
            <person name="Beyne E."/>
            <person name="Galeote V."/>
            <person name="Gavory F."/>
            <person name="Mallet S."/>
            <person name="Cambot B."/>
            <person name="Legras J.L."/>
            <person name="Wincker P."/>
            <person name="Casaregola S."/>
            <person name="Dequin S."/>
        </authorList>
    </citation>
    <scope>NUCLEOTIDE SEQUENCE [LARGE SCALE GENOMIC DNA]</scope>
    <source>
        <strain evidence="2">Lalvin EC1118</strain>
        <strain>Lalvin EC1118 / Prise de mousse</strain>
    </source>
</reference>
<gene>
    <name evidence="2" type="ORF">EC1118_1N9_0089g</name>
</gene>
<feature type="transmembrane region" description="Helical" evidence="1">
    <location>
        <begin position="105"/>
        <end position="124"/>
    </location>
</feature>
<keyword evidence="1" id="KW-1133">Transmembrane helix</keyword>
<proteinExistence type="predicted"/>
<name>C8ZGK1_YEAS8</name>
<dbReference type="AlphaFoldDB" id="C8ZGK1"/>
<keyword evidence="1" id="KW-0812">Transmembrane</keyword>